<evidence type="ECO:0000259" key="3">
    <source>
        <dbReference type="Pfam" id="PF21773"/>
    </source>
</evidence>
<feature type="compositionally biased region" description="Acidic residues" evidence="2">
    <location>
        <begin position="515"/>
        <end position="530"/>
    </location>
</feature>
<feature type="region of interest" description="Disordered" evidence="2">
    <location>
        <begin position="500"/>
        <end position="530"/>
    </location>
</feature>
<feature type="compositionally biased region" description="Gly residues" evidence="2">
    <location>
        <begin position="69"/>
        <end position="79"/>
    </location>
</feature>
<dbReference type="OMA" id="MEREMYQ"/>
<dbReference type="GO" id="GO:0036064">
    <property type="term" value="C:ciliary basal body"/>
    <property type="evidence" value="ECO:0007669"/>
    <property type="project" value="TreeGrafter"/>
</dbReference>
<feature type="region of interest" description="Disordered" evidence="2">
    <location>
        <begin position="1"/>
        <end position="22"/>
    </location>
</feature>
<organism evidence="4 5">
    <name type="scientific">Diacronema lutheri</name>
    <name type="common">Unicellular marine alga</name>
    <name type="synonym">Monochrysis lutheri</name>
    <dbReference type="NCBI Taxonomy" id="2081491"/>
    <lineage>
        <taxon>Eukaryota</taxon>
        <taxon>Haptista</taxon>
        <taxon>Haptophyta</taxon>
        <taxon>Pavlovophyceae</taxon>
        <taxon>Pavlovales</taxon>
        <taxon>Pavlovaceae</taxon>
        <taxon>Diacronema</taxon>
    </lineage>
</organism>
<protein>
    <recommendedName>
        <fullName evidence="3">ODAD1 central coiled coil region domain-containing protein</fullName>
    </recommendedName>
</protein>
<dbReference type="PANTHER" id="PTHR46518:SF1">
    <property type="entry name" value="OUTER DYNEIN ARM-DOCKING COMPLEX SUBUNIT 3"/>
    <property type="match status" value="1"/>
</dbReference>
<sequence length="561" mass="62697">MVAAGGRKAGRARQVAYGGDQDEELTELHKRFAALQEEARASHDIAAGKSAANLAATTGGNGASSARGARGGGGGGGGEKVAQGEPPKPARRDVSAELKKLDEQITALRRKHDELAHANMNKRRELDKMTDRLRDLSKESKRPTSDNPLVREIKALEKRLEKAVQRYDDAQEVRKTYEQIVRRLKDERITFANQLHASEATLKAKEADYEELLLMSHDANHSKEMAKQELTKFEAIVGEERKARERELQERRALVNKKHDLNAELERREKARREAAKEAEHAEELRRAQPGGDTTVSEADIAEEQLKIAAYEAAFREIKEATGVSDVNEVIQKFITQEDTHRSLVQMTDESQKKIDALVEQKRALHERVEALTYAAHNDVATLERVPSAIADPLAASAAAEEEVKAERQRHKYERMSRILINVKAGIQHLSEKLDAVPLPSGERPVPLSDDTLVDVLLQNEARLRLVLDAMRIEEEALEREGISIDAELKKSAALQEPAVENNLRIKDPSAQDDGASDEEFEEDLEEDIVDRETLKKQSLSILDQVSKKTKKRRPKKGGED</sequence>
<evidence type="ECO:0000256" key="1">
    <source>
        <dbReference type="ARBA" id="ARBA00023054"/>
    </source>
</evidence>
<accession>A0A8J5XBD1</accession>
<dbReference type="PANTHER" id="PTHR46518">
    <property type="entry name" value="COILED-COIL DOMAIN-CONTAINING PROTEIN 151"/>
    <property type="match status" value="1"/>
</dbReference>
<feature type="compositionally biased region" description="Basic and acidic residues" evidence="2">
    <location>
        <begin position="111"/>
        <end position="129"/>
    </location>
</feature>
<evidence type="ECO:0000313" key="5">
    <source>
        <dbReference type="Proteomes" id="UP000751190"/>
    </source>
</evidence>
<reference evidence="4" key="1">
    <citation type="submission" date="2021-05" db="EMBL/GenBank/DDBJ databases">
        <title>The genome of the haptophyte Pavlova lutheri (Diacronema luteri, Pavlovales) - a model for lipid biosynthesis in eukaryotic algae.</title>
        <authorList>
            <person name="Hulatt C.J."/>
            <person name="Posewitz M.C."/>
        </authorList>
    </citation>
    <scope>NUCLEOTIDE SEQUENCE</scope>
    <source>
        <strain evidence="4">NIVA-4/92</strain>
    </source>
</reference>
<dbReference type="InterPro" id="IPR049258">
    <property type="entry name" value="ODAD1_CC"/>
</dbReference>
<comment type="caution">
    <text evidence="4">The sequence shown here is derived from an EMBL/GenBank/DDBJ whole genome shotgun (WGS) entry which is preliminary data.</text>
</comment>
<feature type="compositionally biased region" description="Basic and acidic residues" evidence="2">
    <location>
        <begin position="265"/>
        <end position="287"/>
    </location>
</feature>
<dbReference type="GO" id="GO:0036158">
    <property type="term" value="P:outer dynein arm assembly"/>
    <property type="evidence" value="ECO:0007669"/>
    <property type="project" value="InterPro"/>
</dbReference>
<dbReference type="GO" id="GO:0003341">
    <property type="term" value="P:cilium movement"/>
    <property type="evidence" value="ECO:0007669"/>
    <property type="project" value="InterPro"/>
</dbReference>
<keyword evidence="1" id="KW-0175">Coiled coil</keyword>
<proteinExistence type="predicted"/>
<dbReference type="GO" id="GO:0097542">
    <property type="term" value="C:ciliary tip"/>
    <property type="evidence" value="ECO:0007669"/>
    <property type="project" value="TreeGrafter"/>
</dbReference>
<feature type="region of interest" description="Disordered" evidence="2">
    <location>
        <begin position="109"/>
        <end position="129"/>
    </location>
</feature>
<feature type="compositionally biased region" description="Low complexity" evidence="2">
    <location>
        <begin position="55"/>
        <end position="68"/>
    </location>
</feature>
<dbReference type="OrthoDB" id="10255247at2759"/>
<feature type="region of interest" description="Disordered" evidence="2">
    <location>
        <begin position="265"/>
        <end position="294"/>
    </location>
</feature>
<feature type="region of interest" description="Disordered" evidence="2">
    <location>
        <begin position="55"/>
        <end position="96"/>
    </location>
</feature>
<dbReference type="AlphaFoldDB" id="A0A8J5XBD1"/>
<name>A0A8J5XBD1_DIALT</name>
<dbReference type="EMBL" id="JAGTXO010000021">
    <property type="protein sequence ID" value="KAG8462331.1"/>
    <property type="molecule type" value="Genomic_DNA"/>
</dbReference>
<dbReference type="GO" id="GO:0035253">
    <property type="term" value="C:ciliary rootlet"/>
    <property type="evidence" value="ECO:0007669"/>
    <property type="project" value="TreeGrafter"/>
</dbReference>
<dbReference type="Proteomes" id="UP000751190">
    <property type="component" value="Unassembled WGS sequence"/>
</dbReference>
<keyword evidence="5" id="KW-1185">Reference proteome</keyword>
<dbReference type="InterPro" id="IPR033192">
    <property type="entry name" value="ODAD3"/>
</dbReference>
<evidence type="ECO:0000313" key="4">
    <source>
        <dbReference type="EMBL" id="KAG8462331.1"/>
    </source>
</evidence>
<evidence type="ECO:0000256" key="2">
    <source>
        <dbReference type="SAM" id="MobiDB-lite"/>
    </source>
</evidence>
<dbReference type="Pfam" id="PF21773">
    <property type="entry name" value="ODAD1_CC"/>
    <property type="match status" value="1"/>
</dbReference>
<gene>
    <name evidence="4" type="ORF">KFE25_012151</name>
</gene>
<feature type="domain" description="ODAD1 central coiled coil region" evidence="3">
    <location>
        <begin position="151"/>
        <end position="435"/>
    </location>
</feature>